<dbReference type="GO" id="GO:0009116">
    <property type="term" value="P:nucleoside metabolic process"/>
    <property type="evidence" value="ECO:0007669"/>
    <property type="project" value="InterPro"/>
</dbReference>
<sequence length="251" mass="27424">METRKLDYTVGWICALPTEAVAAAEFLDEEFEGPPEHAHGVVIVLMPSGQYGTASAARVAANLADSFPNIRIGLMVGIGGGVPSQKNDIRLGDVVVSDPQTDGLSPVLQYGFGKQVQGMTSSPQLSGLKTWHQRKGHNYDSVIDNIIKCNKRLNNDFPHPDEAQDCKTVCKPKTYLDTPNQVSRTPRSEDDDNPAIHYGRVASGNQVNEEWQGYAAMTAAAYAKELLCRITPTQIQEQAQLKDLINDGKTR</sequence>
<proteinExistence type="predicted"/>
<dbReference type="Proteomes" id="UP001287356">
    <property type="component" value="Unassembled WGS sequence"/>
</dbReference>
<dbReference type="EMBL" id="JAULSN010000001">
    <property type="protein sequence ID" value="KAK3383306.1"/>
    <property type="molecule type" value="Genomic_DNA"/>
</dbReference>
<dbReference type="GO" id="GO:0003824">
    <property type="term" value="F:catalytic activity"/>
    <property type="evidence" value="ECO:0007669"/>
    <property type="project" value="InterPro"/>
</dbReference>
<reference evidence="1" key="2">
    <citation type="submission" date="2023-06" db="EMBL/GenBank/DDBJ databases">
        <authorList>
            <consortium name="Lawrence Berkeley National Laboratory"/>
            <person name="Haridas S."/>
            <person name="Hensen N."/>
            <person name="Bonometti L."/>
            <person name="Westerberg I."/>
            <person name="Brannstrom I.O."/>
            <person name="Guillou S."/>
            <person name="Cros-Aarteil S."/>
            <person name="Calhoun S."/>
            <person name="Kuo A."/>
            <person name="Mondo S."/>
            <person name="Pangilinan J."/>
            <person name="Riley R."/>
            <person name="Labutti K."/>
            <person name="Andreopoulos B."/>
            <person name="Lipzen A."/>
            <person name="Chen C."/>
            <person name="Yanf M."/>
            <person name="Daum C."/>
            <person name="Ng V."/>
            <person name="Clum A."/>
            <person name="Steindorff A."/>
            <person name="Ohm R."/>
            <person name="Martin F."/>
            <person name="Silar P."/>
            <person name="Natvig D."/>
            <person name="Lalanne C."/>
            <person name="Gautier V."/>
            <person name="Ament-Velasquez S.L."/>
            <person name="Kruys A."/>
            <person name="Hutchinson M.I."/>
            <person name="Powell A.J."/>
            <person name="Barry K."/>
            <person name="Miller A.N."/>
            <person name="Grigoriev I.V."/>
            <person name="Debuchy R."/>
            <person name="Gladieux P."/>
            <person name="Thoren M.H."/>
            <person name="Johannesson H."/>
        </authorList>
    </citation>
    <scope>NUCLEOTIDE SEQUENCE</scope>
    <source>
        <strain evidence="1">CBS 958.72</strain>
    </source>
</reference>
<dbReference type="InterPro" id="IPR053137">
    <property type="entry name" value="NLR-like"/>
</dbReference>
<keyword evidence="2" id="KW-1185">Reference proteome</keyword>
<evidence type="ECO:0000313" key="2">
    <source>
        <dbReference type="Proteomes" id="UP001287356"/>
    </source>
</evidence>
<evidence type="ECO:0008006" key="3">
    <source>
        <dbReference type="Google" id="ProtNLM"/>
    </source>
</evidence>
<dbReference type="PANTHER" id="PTHR46082">
    <property type="entry name" value="ATP/GTP-BINDING PROTEIN-RELATED"/>
    <property type="match status" value="1"/>
</dbReference>
<dbReference type="AlphaFoldDB" id="A0AAE0NKT3"/>
<dbReference type="PANTHER" id="PTHR46082:SF11">
    <property type="entry name" value="AAA+ ATPASE DOMAIN-CONTAINING PROTEIN-RELATED"/>
    <property type="match status" value="1"/>
</dbReference>
<comment type="caution">
    <text evidence="1">The sequence shown here is derived from an EMBL/GenBank/DDBJ whole genome shotgun (WGS) entry which is preliminary data.</text>
</comment>
<evidence type="ECO:0000313" key="1">
    <source>
        <dbReference type="EMBL" id="KAK3383306.1"/>
    </source>
</evidence>
<gene>
    <name evidence="1" type="ORF">B0T24DRAFT_645680</name>
</gene>
<accession>A0AAE0NKT3</accession>
<organism evidence="1 2">
    <name type="scientific">Lasiosphaeria ovina</name>
    <dbReference type="NCBI Taxonomy" id="92902"/>
    <lineage>
        <taxon>Eukaryota</taxon>
        <taxon>Fungi</taxon>
        <taxon>Dikarya</taxon>
        <taxon>Ascomycota</taxon>
        <taxon>Pezizomycotina</taxon>
        <taxon>Sordariomycetes</taxon>
        <taxon>Sordariomycetidae</taxon>
        <taxon>Sordariales</taxon>
        <taxon>Lasiosphaeriaceae</taxon>
        <taxon>Lasiosphaeria</taxon>
    </lineage>
</organism>
<dbReference type="InterPro" id="IPR035994">
    <property type="entry name" value="Nucleoside_phosphorylase_sf"/>
</dbReference>
<name>A0AAE0NKT3_9PEZI</name>
<dbReference type="Gene3D" id="3.40.50.1580">
    <property type="entry name" value="Nucleoside phosphorylase domain"/>
    <property type="match status" value="1"/>
</dbReference>
<reference evidence="1" key="1">
    <citation type="journal article" date="2023" name="Mol. Phylogenet. Evol.">
        <title>Genome-scale phylogeny and comparative genomics of the fungal order Sordariales.</title>
        <authorList>
            <person name="Hensen N."/>
            <person name="Bonometti L."/>
            <person name="Westerberg I."/>
            <person name="Brannstrom I.O."/>
            <person name="Guillou S."/>
            <person name="Cros-Aarteil S."/>
            <person name="Calhoun S."/>
            <person name="Haridas S."/>
            <person name="Kuo A."/>
            <person name="Mondo S."/>
            <person name="Pangilinan J."/>
            <person name="Riley R."/>
            <person name="LaButti K."/>
            <person name="Andreopoulos B."/>
            <person name="Lipzen A."/>
            <person name="Chen C."/>
            <person name="Yan M."/>
            <person name="Daum C."/>
            <person name="Ng V."/>
            <person name="Clum A."/>
            <person name="Steindorff A."/>
            <person name="Ohm R.A."/>
            <person name="Martin F."/>
            <person name="Silar P."/>
            <person name="Natvig D.O."/>
            <person name="Lalanne C."/>
            <person name="Gautier V."/>
            <person name="Ament-Velasquez S.L."/>
            <person name="Kruys A."/>
            <person name="Hutchinson M.I."/>
            <person name="Powell A.J."/>
            <person name="Barry K."/>
            <person name="Miller A.N."/>
            <person name="Grigoriev I.V."/>
            <person name="Debuchy R."/>
            <person name="Gladieux P."/>
            <person name="Hiltunen Thoren M."/>
            <person name="Johannesson H."/>
        </authorList>
    </citation>
    <scope>NUCLEOTIDE SEQUENCE</scope>
    <source>
        <strain evidence="1">CBS 958.72</strain>
    </source>
</reference>
<protein>
    <recommendedName>
        <fullName evidence="3">Nucleoside phosphorylase domain-containing protein</fullName>
    </recommendedName>
</protein>
<dbReference type="SUPFAM" id="SSF53167">
    <property type="entry name" value="Purine and uridine phosphorylases"/>
    <property type="match status" value="1"/>
</dbReference>